<feature type="transmembrane region" description="Helical" evidence="7">
    <location>
        <begin position="147"/>
        <end position="166"/>
    </location>
</feature>
<evidence type="ECO:0000256" key="7">
    <source>
        <dbReference type="SAM" id="Phobius"/>
    </source>
</evidence>
<accession>A0A372LAS0</accession>
<dbReference type="EMBL" id="QVTD01000008">
    <property type="protein sequence ID" value="RFU62846.1"/>
    <property type="molecule type" value="Genomic_DNA"/>
</dbReference>
<dbReference type="Gene3D" id="1.20.1250.20">
    <property type="entry name" value="MFS general substrate transporter like domains"/>
    <property type="match status" value="1"/>
</dbReference>
<dbReference type="Pfam" id="PF07690">
    <property type="entry name" value="MFS_1"/>
    <property type="match status" value="1"/>
</dbReference>
<organism evidence="9 10">
    <name type="scientific">Peribacillus glennii</name>
    <dbReference type="NCBI Taxonomy" id="2303991"/>
    <lineage>
        <taxon>Bacteria</taxon>
        <taxon>Bacillati</taxon>
        <taxon>Bacillota</taxon>
        <taxon>Bacilli</taxon>
        <taxon>Bacillales</taxon>
        <taxon>Bacillaceae</taxon>
        <taxon>Peribacillus</taxon>
    </lineage>
</organism>
<feature type="transmembrane region" description="Helical" evidence="7">
    <location>
        <begin position="314"/>
        <end position="336"/>
    </location>
</feature>
<dbReference type="CDD" id="cd17329">
    <property type="entry name" value="MFS_MdtH_MDR_like"/>
    <property type="match status" value="1"/>
</dbReference>
<keyword evidence="3" id="KW-1003">Cell membrane</keyword>
<keyword evidence="6 7" id="KW-0472">Membrane</keyword>
<dbReference type="AlphaFoldDB" id="A0A372LAS0"/>
<evidence type="ECO:0000313" key="9">
    <source>
        <dbReference type="EMBL" id="RFU62846.1"/>
    </source>
</evidence>
<feature type="transmembrane region" description="Helical" evidence="7">
    <location>
        <begin position="172"/>
        <end position="193"/>
    </location>
</feature>
<dbReference type="Proteomes" id="UP000262939">
    <property type="component" value="Unassembled WGS sequence"/>
</dbReference>
<dbReference type="PROSITE" id="PS50850">
    <property type="entry name" value="MFS"/>
    <property type="match status" value="1"/>
</dbReference>
<evidence type="ECO:0000256" key="3">
    <source>
        <dbReference type="ARBA" id="ARBA00022475"/>
    </source>
</evidence>
<dbReference type="PANTHER" id="PTHR23517:SF3">
    <property type="entry name" value="INTEGRAL MEMBRANE TRANSPORT PROTEIN"/>
    <property type="match status" value="1"/>
</dbReference>
<evidence type="ECO:0000256" key="6">
    <source>
        <dbReference type="ARBA" id="ARBA00023136"/>
    </source>
</evidence>
<dbReference type="OrthoDB" id="8952229at2"/>
<name>A0A372LAS0_9BACI</name>
<comment type="subcellular location">
    <subcellularLocation>
        <location evidence="1">Cell membrane</location>
        <topology evidence="1">Multi-pass membrane protein</topology>
    </subcellularLocation>
</comment>
<sequence>MKKQKPLFFSRINYHPIVYILLIGTMLVSLTTSMSVPFLAVYLDNHSGLGYSVIGIIIGAAPLAATFGGFLGGVLSDLFGRKKLMLISLVFLAITYFFITETGNPYLLTAISIFRGLSAAFFGTVSKTLMGDVIPPEKRYRVFSLKYFSTNLGYAVGPVAGVYFGIDGSSVAFPLTGFACLLYAIVLFAGFMYKKSVNFEEEPGNKVEKATLGNALHTIKSDRALLFFIIGGIILTAVHGQMSVYVSQYLNRNFRDGIEFFSYLLSIHGLTIVILQLPLTRMFEKYKGIPTITAGALLLALGEVGFGFSETKLFLIISMVIFTIGEIFIIPSEYAVIDSITPEQTRGTYYGTQELTQVGSFLGPWFAGTVFSQLGAKPMFVCMAILAVVSILFYMEGMDRYKKQHDNDYGLRNQAIEKA</sequence>
<feature type="transmembrane region" description="Helical" evidence="7">
    <location>
        <begin position="289"/>
        <end position="308"/>
    </location>
</feature>
<evidence type="ECO:0000256" key="1">
    <source>
        <dbReference type="ARBA" id="ARBA00004651"/>
    </source>
</evidence>
<feature type="transmembrane region" description="Helical" evidence="7">
    <location>
        <begin position="260"/>
        <end position="277"/>
    </location>
</feature>
<dbReference type="RefSeq" id="WP_117322973.1">
    <property type="nucleotide sequence ID" value="NZ_QVTD01000008.1"/>
</dbReference>
<dbReference type="InterPro" id="IPR036259">
    <property type="entry name" value="MFS_trans_sf"/>
</dbReference>
<evidence type="ECO:0000313" key="10">
    <source>
        <dbReference type="Proteomes" id="UP000262939"/>
    </source>
</evidence>
<evidence type="ECO:0000256" key="2">
    <source>
        <dbReference type="ARBA" id="ARBA00022448"/>
    </source>
</evidence>
<dbReference type="PANTHER" id="PTHR23517">
    <property type="entry name" value="RESISTANCE PROTEIN MDTM, PUTATIVE-RELATED-RELATED"/>
    <property type="match status" value="1"/>
</dbReference>
<feature type="transmembrane region" description="Helical" evidence="7">
    <location>
        <begin position="378"/>
        <end position="395"/>
    </location>
</feature>
<keyword evidence="5 7" id="KW-1133">Transmembrane helix</keyword>
<evidence type="ECO:0000259" key="8">
    <source>
        <dbReference type="PROSITE" id="PS50850"/>
    </source>
</evidence>
<dbReference type="InterPro" id="IPR005829">
    <property type="entry name" value="Sugar_transporter_CS"/>
</dbReference>
<protein>
    <submittedName>
        <fullName evidence="9">MFS transporter</fullName>
    </submittedName>
</protein>
<feature type="transmembrane region" description="Helical" evidence="7">
    <location>
        <begin position="84"/>
        <end position="100"/>
    </location>
</feature>
<feature type="transmembrane region" description="Helical" evidence="7">
    <location>
        <begin position="20"/>
        <end position="43"/>
    </location>
</feature>
<feature type="domain" description="Major facilitator superfamily (MFS) profile" evidence="8">
    <location>
        <begin position="17"/>
        <end position="402"/>
    </location>
</feature>
<evidence type="ECO:0000256" key="4">
    <source>
        <dbReference type="ARBA" id="ARBA00022692"/>
    </source>
</evidence>
<dbReference type="GO" id="GO:0022857">
    <property type="term" value="F:transmembrane transporter activity"/>
    <property type="evidence" value="ECO:0007669"/>
    <property type="project" value="InterPro"/>
</dbReference>
<keyword evidence="4 7" id="KW-0812">Transmembrane</keyword>
<gene>
    <name evidence="9" type="ORF">D0466_12885</name>
</gene>
<dbReference type="InterPro" id="IPR011701">
    <property type="entry name" value="MFS"/>
</dbReference>
<keyword evidence="10" id="KW-1185">Reference proteome</keyword>
<proteinExistence type="predicted"/>
<dbReference type="SUPFAM" id="SSF103473">
    <property type="entry name" value="MFS general substrate transporter"/>
    <property type="match status" value="1"/>
</dbReference>
<feature type="transmembrane region" description="Helical" evidence="7">
    <location>
        <begin position="49"/>
        <end position="72"/>
    </location>
</feature>
<dbReference type="InterPro" id="IPR050171">
    <property type="entry name" value="MFS_Transporters"/>
</dbReference>
<feature type="transmembrane region" description="Helical" evidence="7">
    <location>
        <begin position="224"/>
        <end position="240"/>
    </location>
</feature>
<dbReference type="GO" id="GO:0005886">
    <property type="term" value="C:plasma membrane"/>
    <property type="evidence" value="ECO:0007669"/>
    <property type="project" value="UniProtKB-SubCell"/>
</dbReference>
<reference evidence="9 10" key="1">
    <citation type="submission" date="2018-08" db="EMBL/GenBank/DDBJ databases">
        <title>Bacillus chawlae sp. nov., Bacillus glennii sp. nov., and Bacillus saganii sp. nov. Isolated from the Vehicle Assembly Building at Kennedy Space Center where the Viking Spacecraft were Assembled.</title>
        <authorList>
            <person name="Seuylemezian A."/>
            <person name="Vaishampayan P."/>
        </authorList>
    </citation>
    <scope>NUCLEOTIDE SEQUENCE [LARGE SCALE GENOMIC DNA]</scope>
    <source>
        <strain evidence="9 10">V44-8</strain>
    </source>
</reference>
<evidence type="ECO:0000256" key="5">
    <source>
        <dbReference type="ARBA" id="ARBA00022989"/>
    </source>
</evidence>
<dbReference type="InterPro" id="IPR020846">
    <property type="entry name" value="MFS_dom"/>
</dbReference>
<comment type="caution">
    <text evidence="9">The sequence shown here is derived from an EMBL/GenBank/DDBJ whole genome shotgun (WGS) entry which is preliminary data.</text>
</comment>
<dbReference type="PROSITE" id="PS00216">
    <property type="entry name" value="SUGAR_TRANSPORT_1"/>
    <property type="match status" value="1"/>
</dbReference>
<keyword evidence="2" id="KW-0813">Transport</keyword>